<dbReference type="EMBL" id="FWFN01000005">
    <property type="protein sequence ID" value="SLN53552.1"/>
    <property type="molecule type" value="Genomic_DNA"/>
</dbReference>
<dbReference type="SUPFAM" id="SSF56925">
    <property type="entry name" value="OMPA-like"/>
    <property type="match status" value="1"/>
</dbReference>
<evidence type="ECO:0000259" key="3">
    <source>
        <dbReference type="Pfam" id="PF13505"/>
    </source>
</evidence>
<dbReference type="AlphaFoldDB" id="A0A1X6ZKA8"/>
<dbReference type="InterPro" id="IPR011250">
    <property type="entry name" value="OMP/PagP_B-barrel"/>
</dbReference>
<evidence type="ECO:0000313" key="5">
    <source>
        <dbReference type="Proteomes" id="UP000193963"/>
    </source>
</evidence>
<sequence>MTRFAPPLLTMFALALPAAPALAQSAPPPAEAWQGIYGGLKAEAFSGDRVGYNYVYQGQTVEMPYGLTETTELGAFLGYNFVYGNVVFGPEVAFTEGGPKEELTPVYRMHDALDLKLRVGYVTGRALLYGFAGYSQSAWDDGWDVSDVDGKIYGVGVDVLFDSGAFAGLEYARRDMEGHYIYGDDYVTLDTTSLSLRVGYKF</sequence>
<accession>A0A1X6ZKA8</accession>
<dbReference type="RefSeq" id="WP_157792152.1">
    <property type="nucleotide sequence ID" value="NZ_FWFN01000005.1"/>
</dbReference>
<organism evidence="4 5">
    <name type="scientific">Pseudooceanicola marinus</name>
    <dbReference type="NCBI Taxonomy" id="396013"/>
    <lineage>
        <taxon>Bacteria</taxon>
        <taxon>Pseudomonadati</taxon>
        <taxon>Pseudomonadota</taxon>
        <taxon>Alphaproteobacteria</taxon>
        <taxon>Rhodobacterales</taxon>
        <taxon>Paracoccaceae</taxon>
        <taxon>Pseudooceanicola</taxon>
    </lineage>
</organism>
<dbReference type="OrthoDB" id="268975at2"/>
<reference evidence="5" key="1">
    <citation type="submission" date="2017-03" db="EMBL/GenBank/DDBJ databases">
        <authorList>
            <person name="Rodrigo-Torres L."/>
            <person name="Arahal R.D."/>
            <person name="Lucena T."/>
        </authorList>
    </citation>
    <scope>NUCLEOTIDE SEQUENCE [LARGE SCALE GENOMIC DNA]</scope>
    <source>
        <strain evidence="5">CECT 7751</strain>
    </source>
</reference>
<evidence type="ECO:0000256" key="2">
    <source>
        <dbReference type="SAM" id="SignalP"/>
    </source>
</evidence>
<evidence type="ECO:0000313" key="4">
    <source>
        <dbReference type="EMBL" id="SLN53552.1"/>
    </source>
</evidence>
<dbReference type="InterPro" id="IPR027385">
    <property type="entry name" value="Beta-barrel_OMP"/>
</dbReference>
<feature type="chain" id="PRO_5012326828" description="Outer membrane protein beta-barrel domain-containing protein" evidence="2">
    <location>
        <begin position="24"/>
        <end position="202"/>
    </location>
</feature>
<feature type="signal peptide" evidence="2">
    <location>
        <begin position="1"/>
        <end position="23"/>
    </location>
</feature>
<keyword evidence="5" id="KW-1185">Reference proteome</keyword>
<evidence type="ECO:0000256" key="1">
    <source>
        <dbReference type="ARBA" id="ARBA00022729"/>
    </source>
</evidence>
<keyword evidence="1 2" id="KW-0732">Signal</keyword>
<name>A0A1X6ZKA8_9RHOB</name>
<dbReference type="Pfam" id="PF13505">
    <property type="entry name" value="OMP_b-brl"/>
    <property type="match status" value="1"/>
</dbReference>
<dbReference type="Proteomes" id="UP000193963">
    <property type="component" value="Unassembled WGS sequence"/>
</dbReference>
<feature type="domain" description="Outer membrane protein beta-barrel" evidence="3">
    <location>
        <begin position="14"/>
        <end position="202"/>
    </location>
</feature>
<gene>
    <name evidence="4" type="ORF">PSM7751_02581</name>
</gene>
<proteinExistence type="predicted"/>
<protein>
    <recommendedName>
        <fullName evidence="3">Outer membrane protein beta-barrel domain-containing protein</fullName>
    </recommendedName>
</protein>